<dbReference type="InterPro" id="IPR014729">
    <property type="entry name" value="Rossmann-like_a/b/a_fold"/>
</dbReference>
<protein>
    <submittedName>
        <fullName evidence="2">Uncharacterized SAM-binding protein YcdF (DUF218 family)</fullName>
    </submittedName>
</protein>
<gene>
    <name evidence="2" type="ORF">FHS48_000849</name>
</gene>
<keyword evidence="3" id="KW-1185">Reference proteome</keyword>
<comment type="caution">
    <text evidence="2">The sequence shown here is derived from an EMBL/GenBank/DDBJ whole genome shotgun (WGS) entry which is preliminary data.</text>
</comment>
<proteinExistence type="predicted"/>
<organism evidence="2 3">
    <name type="scientific">Novispirillum itersonii</name>
    <name type="common">Aquaspirillum itersonii</name>
    <dbReference type="NCBI Taxonomy" id="189"/>
    <lineage>
        <taxon>Bacteria</taxon>
        <taxon>Pseudomonadati</taxon>
        <taxon>Pseudomonadota</taxon>
        <taxon>Alphaproteobacteria</taxon>
        <taxon>Rhodospirillales</taxon>
        <taxon>Novispirillaceae</taxon>
        <taxon>Novispirillum</taxon>
    </lineage>
</organism>
<dbReference type="AlphaFoldDB" id="A0A7X0DMQ8"/>
<evidence type="ECO:0000313" key="2">
    <source>
        <dbReference type="EMBL" id="MBB6209447.1"/>
    </source>
</evidence>
<reference evidence="2 3" key="1">
    <citation type="submission" date="2020-08" db="EMBL/GenBank/DDBJ databases">
        <title>Genomic Encyclopedia of Type Strains, Phase IV (KMG-IV): sequencing the most valuable type-strain genomes for metagenomic binning, comparative biology and taxonomic classification.</title>
        <authorList>
            <person name="Goeker M."/>
        </authorList>
    </citation>
    <scope>NUCLEOTIDE SEQUENCE [LARGE SCALE GENOMIC DNA]</scope>
    <source>
        <strain evidence="2 3">DSM 11590</strain>
    </source>
</reference>
<dbReference type="Pfam" id="PF02698">
    <property type="entry name" value="DUF218"/>
    <property type="match status" value="1"/>
</dbReference>
<dbReference type="EMBL" id="JACIIX010000002">
    <property type="protein sequence ID" value="MBB6209447.1"/>
    <property type="molecule type" value="Genomic_DNA"/>
</dbReference>
<dbReference type="Proteomes" id="UP000544872">
    <property type="component" value="Unassembled WGS sequence"/>
</dbReference>
<dbReference type="CDD" id="cd06259">
    <property type="entry name" value="YdcF-like"/>
    <property type="match status" value="1"/>
</dbReference>
<name>A0A7X0DMQ8_NOVIT</name>
<dbReference type="InterPro" id="IPR003848">
    <property type="entry name" value="DUF218"/>
</dbReference>
<feature type="domain" description="DUF218" evidence="1">
    <location>
        <begin position="1"/>
        <end position="118"/>
    </location>
</feature>
<dbReference type="Gene3D" id="3.40.50.620">
    <property type="entry name" value="HUPs"/>
    <property type="match status" value="1"/>
</dbReference>
<sequence>MAAQARRLGIPETDLITESQARTTRENALYTCHLLLHDHRHWSYDHPQTSRTEQGSPPKQNALKPIVVVTDLYHLPRAWLAFRIIGRHSGFKFRFLPCPPPPDSLRRPGYWRSALREIPAFAADLVRCWLVRPPRPSPTPPETR</sequence>
<evidence type="ECO:0000259" key="1">
    <source>
        <dbReference type="Pfam" id="PF02698"/>
    </source>
</evidence>
<evidence type="ECO:0000313" key="3">
    <source>
        <dbReference type="Proteomes" id="UP000544872"/>
    </source>
</evidence>
<accession>A0A7X0DMQ8</accession>